<proteinExistence type="predicted"/>
<gene>
    <name evidence="1" type="ORF">F5144DRAFT_336230</name>
</gene>
<reference evidence="1 2" key="1">
    <citation type="journal article" date="2021" name="Nat. Commun.">
        <title>Genetic determinants of endophytism in the Arabidopsis root mycobiome.</title>
        <authorList>
            <person name="Mesny F."/>
            <person name="Miyauchi S."/>
            <person name="Thiergart T."/>
            <person name="Pickel B."/>
            <person name="Atanasova L."/>
            <person name="Karlsson M."/>
            <person name="Huettel B."/>
            <person name="Barry K.W."/>
            <person name="Haridas S."/>
            <person name="Chen C."/>
            <person name="Bauer D."/>
            <person name="Andreopoulos W."/>
            <person name="Pangilinan J."/>
            <person name="LaButti K."/>
            <person name="Riley R."/>
            <person name="Lipzen A."/>
            <person name="Clum A."/>
            <person name="Drula E."/>
            <person name="Henrissat B."/>
            <person name="Kohler A."/>
            <person name="Grigoriev I.V."/>
            <person name="Martin F.M."/>
            <person name="Hacquard S."/>
        </authorList>
    </citation>
    <scope>NUCLEOTIDE SEQUENCE [LARGE SCALE GENOMIC DNA]</scope>
    <source>
        <strain evidence="1 2">MPI-SDFR-AT-0079</strain>
    </source>
</reference>
<organism evidence="1 2">
    <name type="scientific">Chaetomium tenue</name>
    <dbReference type="NCBI Taxonomy" id="1854479"/>
    <lineage>
        <taxon>Eukaryota</taxon>
        <taxon>Fungi</taxon>
        <taxon>Dikarya</taxon>
        <taxon>Ascomycota</taxon>
        <taxon>Pezizomycotina</taxon>
        <taxon>Sordariomycetes</taxon>
        <taxon>Sordariomycetidae</taxon>
        <taxon>Sordariales</taxon>
        <taxon>Chaetomiaceae</taxon>
        <taxon>Chaetomium</taxon>
    </lineage>
</organism>
<dbReference type="EMBL" id="JAGIZQ010000006">
    <property type="protein sequence ID" value="KAH6622675.1"/>
    <property type="molecule type" value="Genomic_DNA"/>
</dbReference>
<evidence type="ECO:0000313" key="1">
    <source>
        <dbReference type="EMBL" id="KAH6622675.1"/>
    </source>
</evidence>
<dbReference type="Proteomes" id="UP000724584">
    <property type="component" value="Unassembled WGS sequence"/>
</dbReference>
<accession>A0ACB7NZG9</accession>
<protein>
    <submittedName>
        <fullName evidence="1">Uncharacterized protein</fullName>
    </submittedName>
</protein>
<evidence type="ECO:0000313" key="2">
    <source>
        <dbReference type="Proteomes" id="UP000724584"/>
    </source>
</evidence>
<name>A0ACB7NZG9_9PEZI</name>
<sequence>MSSSIGDLMWAEPTNIVHNTGYTTQTDKPWARAYPPIENLLVHSSVLGDGNTYANFEPAMLPLYDDDVIRLASPAVPPNQRVWRLDTEADCELWFHTEISNVVLAAWNECREITQSSHIKPPSVDRISEEVDSTYTVKLNMDRTVLVIGEMKRNLLRNDWWQKGDLGSAPGQAKLSKELRGYADKSQCPQVFCFDGATLLLLQFRANRPEDIKDARRPVDCWALPTSSSKAPLRYALYRLLVQGFRRFQGMCAMPISVGGLTPLGRQFFNGLPVWKSEVDGAEVAVVDHPGGYQRSVDAESGAVKWTHPDDADDVVWETPALWGGYGQE</sequence>
<comment type="caution">
    <text evidence="1">The sequence shown here is derived from an EMBL/GenBank/DDBJ whole genome shotgun (WGS) entry which is preliminary data.</text>
</comment>
<keyword evidence="2" id="KW-1185">Reference proteome</keyword>